<comment type="caution">
    <text evidence="2">The sequence shown here is derived from an EMBL/GenBank/DDBJ whole genome shotgun (WGS) entry which is preliminary data.</text>
</comment>
<keyword evidence="1" id="KW-0812">Transmembrane</keyword>
<dbReference type="Proteomes" id="UP000031433">
    <property type="component" value="Unassembled WGS sequence"/>
</dbReference>
<dbReference type="EMBL" id="JXBL01000001">
    <property type="protein sequence ID" value="KIE41401.1"/>
    <property type="molecule type" value="Genomic_DNA"/>
</dbReference>
<dbReference type="AlphaFoldDB" id="A0A0C1QT23"/>
<evidence type="ECO:0000256" key="1">
    <source>
        <dbReference type="SAM" id="Phobius"/>
    </source>
</evidence>
<sequence length="121" mass="13612">MRQDERDERMIQSVRRELDRSTGDLDGAIAGRLAEIRGRAVAEAGRRHFPFIPRWMTVGGIATLAAAAVAGIIWFAPPSVEPVPVAVQDDPEQMEMIAANDHIQLYEDIEFYHWLAAQEKQ</sequence>
<evidence type="ECO:0008006" key="4">
    <source>
        <dbReference type="Google" id="ProtNLM"/>
    </source>
</evidence>
<reference evidence="2 3" key="1">
    <citation type="submission" date="2015-01" db="EMBL/GenBank/DDBJ databases">
        <title>Genome sequence of the anaerobic bacterium Geobacter soli GSS01, a dissimilatory Fe(III) reducer from soil.</title>
        <authorList>
            <person name="Yang G."/>
            <person name="Zhou S."/>
        </authorList>
    </citation>
    <scope>NUCLEOTIDE SEQUENCE [LARGE SCALE GENOMIC DNA]</scope>
    <source>
        <strain evidence="2 3">GSS01</strain>
    </source>
</reference>
<keyword evidence="1" id="KW-0472">Membrane</keyword>
<proteinExistence type="predicted"/>
<keyword evidence="3" id="KW-1185">Reference proteome</keyword>
<organism evidence="2 3">
    <name type="scientific">Geobacter soli</name>
    <dbReference type="NCBI Taxonomy" id="1510391"/>
    <lineage>
        <taxon>Bacteria</taxon>
        <taxon>Pseudomonadati</taxon>
        <taxon>Thermodesulfobacteriota</taxon>
        <taxon>Desulfuromonadia</taxon>
        <taxon>Geobacterales</taxon>
        <taxon>Geobacteraceae</taxon>
        <taxon>Geobacter</taxon>
    </lineage>
</organism>
<protein>
    <recommendedName>
        <fullName evidence="4">DUF3619 family protein</fullName>
    </recommendedName>
</protein>
<gene>
    <name evidence="2" type="ORF">SE37_01525</name>
</gene>
<evidence type="ECO:0000313" key="2">
    <source>
        <dbReference type="EMBL" id="KIE41401.1"/>
    </source>
</evidence>
<name>A0A0C1QT23_9BACT</name>
<accession>A0A0C1QT23</accession>
<dbReference type="RefSeq" id="WP_039643117.1">
    <property type="nucleotide sequence ID" value="NZ_JXBL01000001.1"/>
</dbReference>
<evidence type="ECO:0000313" key="3">
    <source>
        <dbReference type="Proteomes" id="UP000031433"/>
    </source>
</evidence>
<feature type="transmembrane region" description="Helical" evidence="1">
    <location>
        <begin position="55"/>
        <end position="76"/>
    </location>
</feature>
<keyword evidence="1" id="KW-1133">Transmembrane helix</keyword>